<dbReference type="AlphaFoldDB" id="C0PBA4"/>
<protein>
    <submittedName>
        <fullName evidence="1">Uncharacterized protein</fullName>
    </submittedName>
</protein>
<reference evidence="1" key="1">
    <citation type="journal article" date="2009" name="PLoS Genet.">
        <title>Sequencing, mapping, and analysis of 27,455 maize full-length cDNAs.</title>
        <authorList>
            <person name="Soderlund C."/>
            <person name="Descour A."/>
            <person name="Kudrna D."/>
            <person name="Bomhoff M."/>
            <person name="Boyd L."/>
            <person name="Currie J."/>
            <person name="Angelova A."/>
            <person name="Collura K."/>
            <person name="Wissotski M."/>
            <person name="Ashley E."/>
            <person name="Morrow D."/>
            <person name="Fernandes J."/>
            <person name="Walbot V."/>
            <person name="Yu Y."/>
        </authorList>
    </citation>
    <scope>NUCLEOTIDE SEQUENCE</scope>
    <source>
        <strain evidence="1">B73</strain>
    </source>
</reference>
<name>C0PBA4_MAIZE</name>
<accession>C0PBA4</accession>
<organism evidence="1">
    <name type="scientific">Zea mays</name>
    <name type="common">Maize</name>
    <dbReference type="NCBI Taxonomy" id="4577"/>
    <lineage>
        <taxon>Eukaryota</taxon>
        <taxon>Viridiplantae</taxon>
        <taxon>Streptophyta</taxon>
        <taxon>Embryophyta</taxon>
        <taxon>Tracheophyta</taxon>
        <taxon>Spermatophyta</taxon>
        <taxon>Magnoliopsida</taxon>
        <taxon>Liliopsida</taxon>
        <taxon>Poales</taxon>
        <taxon>Poaceae</taxon>
        <taxon>PACMAD clade</taxon>
        <taxon>Panicoideae</taxon>
        <taxon>Andropogonodae</taxon>
        <taxon>Andropogoneae</taxon>
        <taxon>Tripsacinae</taxon>
        <taxon>Zea</taxon>
    </lineage>
</organism>
<evidence type="ECO:0000313" key="1">
    <source>
        <dbReference type="EMBL" id="ACN31449.1"/>
    </source>
</evidence>
<dbReference type="EMBL" id="BT065573">
    <property type="protein sequence ID" value="ACN31449.1"/>
    <property type="molecule type" value="mRNA"/>
</dbReference>
<sequence>MFTKCGSAACGSQTESFIFGNMRRIVMD</sequence>
<proteinExistence type="evidence at transcript level"/>